<dbReference type="CDD" id="cd11660">
    <property type="entry name" value="SANT_TRF"/>
    <property type="match status" value="1"/>
</dbReference>
<protein>
    <submittedName>
        <fullName evidence="6">Uncharacterized protein</fullName>
    </submittedName>
</protein>
<evidence type="ECO:0000313" key="7">
    <source>
        <dbReference type="Proteomes" id="UP000091857"/>
    </source>
</evidence>
<dbReference type="SUPFAM" id="SSF46689">
    <property type="entry name" value="Homeodomain-like"/>
    <property type="match status" value="1"/>
</dbReference>
<reference evidence="6 7" key="1">
    <citation type="submission" date="2016-02" db="EMBL/GenBank/DDBJ databases">
        <title>WGS assembly of Manihot esculenta.</title>
        <authorList>
            <person name="Bredeson J.V."/>
            <person name="Prochnik S.E."/>
            <person name="Lyons J.B."/>
            <person name="Schmutz J."/>
            <person name="Grimwood J."/>
            <person name="Vrebalov J."/>
            <person name="Bart R.S."/>
            <person name="Amuge T."/>
            <person name="Ferguson M.E."/>
            <person name="Green R."/>
            <person name="Putnam N."/>
            <person name="Stites J."/>
            <person name="Rounsley S."/>
            <person name="Rokhsar D.S."/>
        </authorList>
    </citation>
    <scope>NUCLEOTIDE SEQUENCE [LARGE SCALE GENOMIC DNA]</scope>
    <source>
        <strain evidence="7">cv. AM560-2</strain>
        <tissue evidence="6">Leaf</tissue>
    </source>
</reference>
<dbReference type="PANTHER" id="PTHR47122:SF8">
    <property type="entry name" value="MYB-LIKE DOMAIN-CONTAINING PROTEIN"/>
    <property type="match status" value="1"/>
</dbReference>
<dbReference type="PROSITE" id="PS51294">
    <property type="entry name" value="HTH_MYB"/>
    <property type="match status" value="1"/>
</dbReference>
<feature type="compositionally biased region" description="Basic residues" evidence="3">
    <location>
        <begin position="451"/>
        <end position="465"/>
    </location>
</feature>
<evidence type="ECO:0000313" key="6">
    <source>
        <dbReference type="EMBL" id="OAY38054.1"/>
    </source>
</evidence>
<dbReference type="PANTHER" id="PTHR47122">
    <property type="entry name" value="MYB-LIKE DNA-BINDING DOMAIN CONTAINING PROTEIN, EXPRESSED"/>
    <property type="match status" value="1"/>
</dbReference>
<evidence type="ECO:0000256" key="3">
    <source>
        <dbReference type="SAM" id="MobiDB-lite"/>
    </source>
</evidence>
<organism evidence="6 7">
    <name type="scientific">Manihot esculenta</name>
    <name type="common">Cassava</name>
    <name type="synonym">Jatropha manihot</name>
    <dbReference type="NCBI Taxonomy" id="3983"/>
    <lineage>
        <taxon>Eukaryota</taxon>
        <taxon>Viridiplantae</taxon>
        <taxon>Streptophyta</taxon>
        <taxon>Embryophyta</taxon>
        <taxon>Tracheophyta</taxon>
        <taxon>Spermatophyta</taxon>
        <taxon>Magnoliopsida</taxon>
        <taxon>eudicotyledons</taxon>
        <taxon>Gunneridae</taxon>
        <taxon>Pentapetalae</taxon>
        <taxon>rosids</taxon>
        <taxon>fabids</taxon>
        <taxon>Malpighiales</taxon>
        <taxon>Euphorbiaceae</taxon>
        <taxon>Crotonoideae</taxon>
        <taxon>Manihoteae</taxon>
        <taxon>Manihot</taxon>
    </lineage>
</organism>
<evidence type="ECO:0000259" key="4">
    <source>
        <dbReference type="PROSITE" id="PS50090"/>
    </source>
</evidence>
<comment type="subcellular location">
    <subcellularLocation>
        <location evidence="1">Nucleus</location>
    </subcellularLocation>
</comment>
<evidence type="ECO:0000256" key="2">
    <source>
        <dbReference type="ARBA" id="ARBA00023242"/>
    </source>
</evidence>
<feature type="region of interest" description="Disordered" evidence="3">
    <location>
        <begin position="426"/>
        <end position="465"/>
    </location>
</feature>
<dbReference type="Gramene" id="Manes.11G148600.16.v8.1">
    <property type="protein sequence ID" value="Manes.11G148600.16.v8.1.CDS"/>
    <property type="gene ID" value="Manes.11G148600.v8.1"/>
</dbReference>
<dbReference type="Gramene" id="Manes.11G148600.17.v8.1">
    <property type="protein sequence ID" value="Manes.11G148600.17.v8.1.CDS"/>
    <property type="gene ID" value="Manes.11G148600.v8.1"/>
</dbReference>
<proteinExistence type="predicted"/>
<dbReference type="PROSITE" id="PS50090">
    <property type="entry name" value="MYB_LIKE"/>
    <property type="match status" value="1"/>
</dbReference>
<dbReference type="InterPro" id="IPR017930">
    <property type="entry name" value="Myb_dom"/>
</dbReference>
<dbReference type="SMART" id="SM00717">
    <property type="entry name" value="SANT"/>
    <property type="match status" value="1"/>
</dbReference>
<dbReference type="AlphaFoldDB" id="A0A251KC44"/>
<feature type="domain" description="HTH myb-type" evidence="5">
    <location>
        <begin position="457"/>
        <end position="516"/>
    </location>
</feature>
<accession>A0A251KC44</accession>
<feature type="domain" description="Myb-like" evidence="4">
    <location>
        <begin position="457"/>
        <end position="512"/>
    </location>
</feature>
<dbReference type="Gramene" id="Manes.11G148600.18.v8.1">
    <property type="protein sequence ID" value="Manes.11G148600.18.v8.1.CDS"/>
    <property type="gene ID" value="Manes.11G148600.v8.1"/>
</dbReference>
<dbReference type="Pfam" id="PF00249">
    <property type="entry name" value="Myb_DNA-binding"/>
    <property type="match status" value="1"/>
</dbReference>
<evidence type="ECO:0000256" key="1">
    <source>
        <dbReference type="ARBA" id="ARBA00004123"/>
    </source>
</evidence>
<dbReference type="InterPro" id="IPR009057">
    <property type="entry name" value="Homeodomain-like_sf"/>
</dbReference>
<dbReference type="Proteomes" id="UP000091857">
    <property type="component" value="Chromosome 11"/>
</dbReference>
<keyword evidence="7" id="KW-1185">Reference proteome</keyword>
<sequence>MDTESKDALVDENASIFLHSHAEVDQDLSYLTTFEDEVTRLQHYLPECNMDCFDGTVGFETFNSLKGFNVDSFPCAFDYDHINFDSDALDLYLAQEAEETKGDSNTLPATNKKVLGDFRIDSACKGTFCAEPADEASNSSYGSCEKTCLGNVALKSQSSHFQKRECHSEISSMYPSMEIALESASDRAPLLLDKMRTQDLRQVFSRIFGWETSVMDKQWLKRRIVFGLQNRGELVDSLNLLEFDKTSNADEEKAVVLLNTALSGSACNSTDILDNQLNSREKHVKRARLAGCNSLKSVSSPLREVGFCSVSESNTAEALVTQKQTRRPTRICTKGLQEQNSRYHHRKCGASYKNARDDFLNVKTHKHHCRRGTGTGQLNCQEESLKGTSSCTEVPLGLAVQIGESTKKSHLVNDFDNCKDNEVSVSDEDFDRETSSAESQDDVSEVDSVTRRKRGRKRKQRHRRWTPSEVMKLIEGVSMYGVGKWTHIKKLLFSSSSHRTSVNLKDKWRNLLKACNNEMQKKRKGEQGETQLSHQLSESIWCQVRELAVIYSYPKESKSKVSCNTVASSTPSYYC</sequence>
<evidence type="ECO:0000259" key="5">
    <source>
        <dbReference type="PROSITE" id="PS51294"/>
    </source>
</evidence>
<dbReference type="SMR" id="A0A251KC44"/>
<dbReference type="OrthoDB" id="608866at2759"/>
<dbReference type="EMBL" id="CM004397">
    <property type="protein sequence ID" value="OAY38052.1"/>
    <property type="molecule type" value="Genomic_DNA"/>
</dbReference>
<dbReference type="InterPro" id="IPR001005">
    <property type="entry name" value="SANT/Myb"/>
</dbReference>
<dbReference type="EMBL" id="CM004397">
    <property type="protein sequence ID" value="OAY38054.1"/>
    <property type="molecule type" value="Genomic_DNA"/>
</dbReference>
<dbReference type="Gene3D" id="1.10.246.220">
    <property type="match status" value="1"/>
</dbReference>
<keyword evidence="2" id="KW-0539">Nucleus</keyword>
<dbReference type="GO" id="GO:0005634">
    <property type="term" value="C:nucleus"/>
    <property type="evidence" value="ECO:0007669"/>
    <property type="project" value="UniProtKB-SubCell"/>
</dbReference>
<gene>
    <name evidence="6" type="ORF">MANES_11G148600</name>
</gene>
<name>A0A251KC44_MANES</name>